<evidence type="ECO:0000256" key="1">
    <source>
        <dbReference type="SAM" id="MobiDB-lite"/>
    </source>
</evidence>
<dbReference type="AlphaFoldDB" id="A0A833WGX6"/>
<feature type="compositionally biased region" description="Polar residues" evidence="1">
    <location>
        <begin position="13"/>
        <end position="25"/>
    </location>
</feature>
<organism evidence="2 3">
    <name type="scientific">Phytophthora infestans</name>
    <name type="common">Potato late blight agent</name>
    <name type="synonym">Botrytis infestans</name>
    <dbReference type="NCBI Taxonomy" id="4787"/>
    <lineage>
        <taxon>Eukaryota</taxon>
        <taxon>Sar</taxon>
        <taxon>Stramenopiles</taxon>
        <taxon>Oomycota</taxon>
        <taxon>Peronosporomycetes</taxon>
        <taxon>Peronosporales</taxon>
        <taxon>Peronosporaceae</taxon>
        <taxon>Phytophthora</taxon>
    </lineage>
</organism>
<dbReference type="Proteomes" id="UP000602510">
    <property type="component" value="Unassembled WGS sequence"/>
</dbReference>
<accession>A0A833WGX6</accession>
<keyword evidence="3" id="KW-1185">Reference proteome</keyword>
<gene>
    <name evidence="2" type="ORF">GN244_ATG13889</name>
</gene>
<feature type="compositionally biased region" description="Basic and acidic residues" evidence="1">
    <location>
        <begin position="59"/>
        <end position="79"/>
    </location>
</feature>
<evidence type="ECO:0000313" key="3">
    <source>
        <dbReference type="Proteomes" id="UP000602510"/>
    </source>
</evidence>
<sequence>MSDRQPFAAAPTSPDQSIPACNQTEAIEGMISDSRVDEDGRTRRRTGGSGGSAQTIPSRRREVSRKLSPIDRARGTIYR</sequence>
<name>A0A833WGX6_PHYIN</name>
<evidence type="ECO:0000313" key="2">
    <source>
        <dbReference type="EMBL" id="KAF4034160.1"/>
    </source>
</evidence>
<dbReference type="EMBL" id="WSZM01000381">
    <property type="protein sequence ID" value="KAF4034160.1"/>
    <property type="molecule type" value="Genomic_DNA"/>
</dbReference>
<reference evidence="2" key="1">
    <citation type="submission" date="2020-04" db="EMBL/GenBank/DDBJ databases">
        <title>Hybrid Assembly of Korean Phytophthora infestans isolates.</title>
        <authorList>
            <person name="Prokchorchik M."/>
            <person name="Lee Y."/>
            <person name="Seo J."/>
            <person name="Cho J.-H."/>
            <person name="Park Y.-E."/>
            <person name="Jang D.-C."/>
            <person name="Im J.-S."/>
            <person name="Choi J.-G."/>
            <person name="Park H.-J."/>
            <person name="Lee G.-B."/>
            <person name="Lee Y.-G."/>
            <person name="Hong S.-Y."/>
            <person name="Cho K."/>
            <person name="Sohn K.H."/>
        </authorList>
    </citation>
    <scope>NUCLEOTIDE SEQUENCE</scope>
    <source>
        <strain evidence="2">KR_1_A1</strain>
    </source>
</reference>
<comment type="caution">
    <text evidence="2">The sequence shown here is derived from an EMBL/GenBank/DDBJ whole genome shotgun (WGS) entry which is preliminary data.</text>
</comment>
<feature type="region of interest" description="Disordered" evidence="1">
    <location>
        <begin position="1"/>
        <end position="79"/>
    </location>
</feature>
<proteinExistence type="predicted"/>
<protein>
    <submittedName>
        <fullName evidence="2">Uncharacterized protein</fullName>
    </submittedName>
</protein>